<proteinExistence type="predicted"/>
<dbReference type="EMBL" id="BOQP01000051">
    <property type="protein sequence ID" value="GIM82390.1"/>
    <property type="molecule type" value="Genomic_DNA"/>
</dbReference>
<keyword evidence="8" id="KW-1185">Reference proteome</keyword>
<dbReference type="Gene3D" id="3.40.50.300">
    <property type="entry name" value="P-loop containing nucleotide triphosphate hydrolases"/>
    <property type="match status" value="1"/>
</dbReference>
<comment type="caution">
    <text evidence="7">The sequence shown here is derived from an EMBL/GenBank/DDBJ whole genome shotgun (WGS) entry which is preliminary data.</text>
</comment>
<evidence type="ECO:0000313" key="7">
    <source>
        <dbReference type="EMBL" id="GIM82390.1"/>
    </source>
</evidence>
<dbReference type="InterPro" id="IPR003439">
    <property type="entry name" value="ABC_transporter-like_ATP-bd"/>
</dbReference>
<dbReference type="GO" id="GO:0005886">
    <property type="term" value="C:plasma membrane"/>
    <property type="evidence" value="ECO:0007669"/>
    <property type="project" value="UniProtKB-SubCell"/>
</dbReference>
<keyword evidence="4 7" id="KW-0067">ATP-binding</keyword>
<keyword evidence="2" id="KW-0813">Transport</keyword>
<gene>
    <name evidence="7" type="ORF">Aco04nite_81270</name>
</gene>
<evidence type="ECO:0000313" key="8">
    <source>
        <dbReference type="Proteomes" id="UP000680865"/>
    </source>
</evidence>
<dbReference type="SMART" id="SM00382">
    <property type="entry name" value="AAA"/>
    <property type="match status" value="1"/>
</dbReference>
<reference evidence="7" key="1">
    <citation type="submission" date="2021-03" db="EMBL/GenBank/DDBJ databases">
        <title>Whole genome shotgun sequence of Actinoplanes consettensis NBRC 14913.</title>
        <authorList>
            <person name="Komaki H."/>
            <person name="Tamura T."/>
        </authorList>
    </citation>
    <scope>NUCLEOTIDE SEQUENCE</scope>
    <source>
        <strain evidence="7">NBRC 14913</strain>
    </source>
</reference>
<keyword evidence="5" id="KW-0046">Antibiotic resistance</keyword>
<dbReference type="GO" id="GO:0005524">
    <property type="term" value="F:ATP binding"/>
    <property type="evidence" value="ECO:0007669"/>
    <property type="project" value="UniProtKB-KW"/>
</dbReference>
<dbReference type="PROSITE" id="PS50893">
    <property type="entry name" value="ABC_TRANSPORTER_2"/>
    <property type="match status" value="1"/>
</dbReference>
<dbReference type="InterPro" id="IPR017871">
    <property type="entry name" value="ABC_transporter-like_CS"/>
</dbReference>
<evidence type="ECO:0000256" key="3">
    <source>
        <dbReference type="ARBA" id="ARBA00022741"/>
    </source>
</evidence>
<dbReference type="PANTHER" id="PTHR42711">
    <property type="entry name" value="ABC TRANSPORTER ATP-BINDING PROTEIN"/>
    <property type="match status" value="1"/>
</dbReference>
<keyword evidence="3" id="KW-0547">Nucleotide-binding</keyword>
<sequence>MIEVRGLRKTYKLRIGGQKTSVDAVKGVTFSVPQGGVLGLLGSNGAGKTTTMRMLTTLIRPDGGEATIAGADLIRDPGRVRRQIGYVAQGGSTWDEATVREELLMHARMYGLSKAEAQTRVARTVDAFGMTAYADRRCRTLSGGQRRRADIAMGLINEPRVLFLDEPTASLDPAGRIEIRDQVRALREFGVTVLITTHYLEEADALCDRIAIVDKGSVVADGTPAELKSEVAGDVVTLGFDGGLDAAVKVLDGAPYVNALRTGEDKLRLNVSSGSRTVPAILRDLEAAGITPATIEVHRPTLDDVFRARAGRPLQES</sequence>
<dbReference type="InterPro" id="IPR050763">
    <property type="entry name" value="ABC_transporter_ATP-binding"/>
</dbReference>
<dbReference type="RefSeq" id="WP_213002509.1">
    <property type="nucleotide sequence ID" value="NZ_BAAATW010000002.1"/>
</dbReference>
<dbReference type="SUPFAM" id="SSF52540">
    <property type="entry name" value="P-loop containing nucleoside triphosphate hydrolases"/>
    <property type="match status" value="1"/>
</dbReference>
<dbReference type="GO" id="GO:0046677">
    <property type="term" value="P:response to antibiotic"/>
    <property type="evidence" value="ECO:0007669"/>
    <property type="project" value="UniProtKB-KW"/>
</dbReference>
<dbReference type="Pfam" id="PF13732">
    <property type="entry name" value="DrrA1-3_C"/>
    <property type="match status" value="1"/>
</dbReference>
<organism evidence="7 8">
    <name type="scientific">Winogradskya consettensis</name>
    <dbReference type="NCBI Taxonomy" id="113560"/>
    <lineage>
        <taxon>Bacteria</taxon>
        <taxon>Bacillati</taxon>
        <taxon>Actinomycetota</taxon>
        <taxon>Actinomycetes</taxon>
        <taxon>Micromonosporales</taxon>
        <taxon>Micromonosporaceae</taxon>
        <taxon>Winogradskya</taxon>
    </lineage>
</organism>
<evidence type="ECO:0000256" key="1">
    <source>
        <dbReference type="ARBA" id="ARBA00004202"/>
    </source>
</evidence>
<feature type="domain" description="ABC transporter" evidence="6">
    <location>
        <begin position="2"/>
        <end position="240"/>
    </location>
</feature>
<evidence type="ECO:0000256" key="4">
    <source>
        <dbReference type="ARBA" id="ARBA00022840"/>
    </source>
</evidence>
<name>A0A919SZN1_9ACTN</name>
<comment type="subcellular location">
    <subcellularLocation>
        <location evidence="1">Cell membrane</location>
        <topology evidence="1">Peripheral membrane protein</topology>
    </subcellularLocation>
</comment>
<evidence type="ECO:0000256" key="5">
    <source>
        <dbReference type="ARBA" id="ARBA00023251"/>
    </source>
</evidence>
<accession>A0A919SZN1</accession>
<dbReference type="AlphaFoldDB" id="A0A919SZN1"/>
<evidence type="ECO:0000256" key="2">
    <source>
        <dbReference type="ARBA" id="ARBA00022448"/>
    </source>
</evidence>
<dbReference type="PANTHER" id="PTHR42711:SF19">
    <property type="entry name" value="DOXORUBICIN RESISTANCE ATP-BINDING PROTEIN DRRA"/>
    <property type="match status" value="1"/>
</dbReference>
<dbReference type="InterPro" id="IPR025302">
    <property type="entry name" value="DrrA1/2-like_C"/>
</dbReference>
<evidence type="ECO:0000259" key="6">
    <source>
        <dbReference type="PROSITE" id="PS50893"/>
    </source>
</evidence>
<dbReference type="Proteomes" id="UP000680865">
    <property type="component" value="Unassembled WGS sequence"/>
</dbReference>
<dbReference type="Pfam" id="PF00005">
    <property type="entry name" value="ABC_tran"/>
    <property type="match status" value="1"/>
</dbReference>
<dbReference type="PROSITE" id="PS00211">
    <property type="entry name" value="ABC_TRANSPORTER_1"/>
    <property type="match status" value="1"/>
</dbReference>
<protein>
    <submittedName>
        <fullName evidence="7">Daunorubicin resistance protein DrrA family ABC transporter ATP-binding protein</fullName>
    </submittedName>
</protein>
<dbReference type="InterPro" id="IPR027417">
    <property type="entry name" value="P-loop_NTPase"/>
</dbReference>
<dbReference type="InterPro" id="IPR003593">
    <property type="entry name" value="AAA+_ATPase"/>
</dbReference>
<dbReference type="GO" id="GO:0016887">
    <property type="term" value="F:ATP hydrolysis activity"/>
    <property type="evidence" value="ECO:0007669"/>
    <property type="project" value="InterPro"/>
</dbReference>